<evidence type="ECO:0008006" key="4">
    <source>
        <dbReference type="Google" id="ProtNLM"/>
    </source>
</evidence>
<evidence type="ECO:0000313" key="3">
    <source>
        <dbReference type="EMBL" id="XDQ75985.1"/>
    </source>
</evidence>
<organism evidence="3">
    <name type="scientific">Streptomyces sp. R44</name>
    <dbReference type="NCBI Taxonomy" id="3238633"/>
    <lineage>
        <taxon>Bacteria</taxon>
        <taxon>Bacillati</taxon>
        <taxon>Actinomycetota</taxon>
        <taxon>Actinomycetes</taxon>
        <taxon>Kitasatosporales</taxon>
        <taxon>Streptomycetaceae</taxon>
        <taxon>Streptomyces</taxon>
    </lineage>
</organism>
<protein>
    <recommendedName>
        <fullName evidence="4">YrhK domain-containing protein</fullName>
    </recommendedName>
</protein>
<feature type="transmembrane region" description="Helical" evidence="2">
    <location>
        <begin position="30"/>
        <end position="50"/>
    </location>
</feature>
<proteinExistence type="predicted"/>
<feature type="transmembrane region" description="Helical" evidence="2">
    <location>
        <begin position="146"/>
        <end position="163"/>
    </location>
</feature>
<reference evidence="3" key="1">
    <citation type="submission" date="2024-07" db="EMBL/GenBank/DDBJ databases">
        <authorList>
            <person name="Yu S.T."/>
        </authorList>
    </citation>
    <scope>NUCLEOTIDE SEQUENCE</scope>
    <source>
        <strain evidence="3">R44</strain>
    </source>
</reference>
<accession>A0AB39T959</accession>
<evidence type="ECO:0000256" key="2">
    <source>
        <dbReference type="SAM" id="Phobius"/>
    </source>
</evidence>
<sequence length="270" mass="29458">MIVRLESRRHRKHHVPAAGSTWWAPAARGWWIAVLFALGSLLFAVGSIPAYGDAVGARGDTVTYFVGSLFFTSASFLCYRETVDAAPPARNPHHRRFFTYQPDRIDWWATAIQLVGTVYFNVSTGLAMADNLSAEAAHQHVWRPDAIGSVCFLVAGALAWYETCHGWLAWRPRSWAWWITLTNLIGSIAFGVSAVAGYIDPVTGQVNNLDRADTQTLIGAVCFLVGAVLLLPERTEETPAPAPEADRPRGPGHGSPPGSLRSAKLRCPPP</sequence>
<keyword evidence="2" id="KW-0472">Membrane</keyword>
<gene>
    <name evidence="3" type="ORF">AB5J54_38090</name>
</gene>
<dbReference type="RefSeq" id="WP_369148529.1">
    <property type="nucleotide sequence ID" value="NZ_CP163444.1"/>
</dbReference>
<feature type="transmembrane region" description="Helical" evidence="2">
    <location>
        <begin position="105"/>
        <end position="126"/>
    </location>
</feature>
<keyword evidence="2" id="KW-1133">Transmembrane helix</keyword>
<evidence type="ECO:0000256" key="1">
    <source>
        <dbReference type="SAM" id="MobiDB-lite"/>
    </source>
</evidence>
<keyword evidence="2" id="KW-0812">Transmembrane</keyword>
<feature type="transmembrane region" description="Helical" evidence="2">
    <location>
        <begin position="214"/>
        <end position="231"/>
    </location>
</feature>
<dbReference type="AlphaFoldDB" id="A0AB39T959"/>
<name>A0AB39T959_9ACTN</name>
<feature type="transmembrane region" description="Helical" evidence="2">
    <location>
        <begin position="62"/>
        <end position="79"/>
    </location>
</feature>
<feature type="region of interest" description="Disordered" evidence="1">
    <location>
        <begin position="235"/>
        <end position="270"/>
    </location>
</feature>
<feature type="transmembrane region" description="Helical" evidence="2">
    <location>
        <begin position="175"/>
        <end position="199"/>
    </location>
</feature>
<dbReference type="EMBL" id="CP163444">
    <property type="protein sequence ID" value="XDQ75985.1"/>
    <property type="molecule type" value="Genomic_DNA"/>
</dbReference>